<protein>
    <submittedName>
        <fullName evidence="2">Phage baseplate assembly protein V</fullName>
    </submittedName>
</protein>
<organism evidence="2 3">
    <name type="scientific">Comamonas antarctica</name>
    <dbReference type="NCBI Taxonomy" id="2743470"/>
    <lineage>
        <taxon>Bacteria</taxon>
        <taxon>Pseudomonadati</taxon>
        <taxon>Pseudomonadota</taxon>
        <taxon>Betaproteobacteria</taxon>
        <taxon>Burkholderiales</taxon>
        <taxon>Comamonadaceae</taxon>
        <taxon>Comamonas</taxon>
    </lineage>
</organism>
<feature type="domain" description="Gp5/Type VI secretion system Vgr protein OB-fold" evidence="1">
    <location>
        <begin position="34"/>
        <end position="92"/>
    </location>
</feature>
<dbReference type="InterPro" id="IPR013046">
    <property type="entry name" value="GpV/Gp45"/>
</dbReference>
<dbReference type="Proteomes" id="UP000509579">
    <property type="component" value="Chromosome"/>
</dbReference>
<evidence type="ECO:0000313" key="3">
    <source>
        <dbReference type="Proteomes" id="UP000509579"/>
    </source>
</evidence>
<proteinExistence type="predicted"/>
<dbReference type="AlphaFoldDB" id="A0A6N1WZE8"/>
<dbReference type="Gene3D" id="6.20.150.10">
    <property type="match status" value="1"/>
</dbReference>
<dbReference type="InterPro" id="IPR006531">
    <property type="entry name" value="Gp5/Vgr_OB"/>
</dbReference>
<dbReference type="Gene3D" id="2.40.50.230">
    <property type="entry name" value="Gp5 N-terminal domain"/>
    <property type="match status" value="1"/>
</dbReference>
<dbReference type="Pfam" id="PF04717">
    <property type="entry name" value="Phage_base_V"/>
    <property type="match status" value="1"/>
</dbReference>
<accession>A0A6N1WZE8</accession>
<dbReference type="NCBIfam" id="TIGR01644">
    <property type="entry name" value="phage_P2_V"/>
    <property type="match status" value="1"/>
</dbReference>
<dbReference type="EMBL" id="CP054840">
    <property type="protein sequence ID" value="QKV52387.1"/>
    <property type="molecule type" value="Genomic_DNA"/>
</dbReference>
<keyword evidence="3" id="KW-1185">Reference proteome</keyword>
<dbReference type="InterPro" id="IPR037026">
    <property type="entry name" value="Vgr_OB-fold_dom_sf"/>
</dbReference>
<name>A0A6N1WZE8_9BURK</name>
<dbReference type="RefSeq" id="WP_175503268.1">
    <property type="nucleotide sequence ID" value="NZ_CP054840.1"/>
</dbReference>
<evidence type="ECO:0000259" key="1">
    <source>
        <dbReference type="Pfam" id="PF04717"/>
    </source>
</evidence>
<gene>
    <name evidence="2" type="ORF">HUK68_05400</name>
</gene>
<evidence type="ECO:0000313" key="2">
    <source>
        <dbReference type="EMBL" id="QKV52387.1"/>
    </source>
</evidence>
<reference evidence="2 3" key="1">
    <citation type="submission" date="2020-06" db="EMBL/GenBank/DDBJ databases">
        <title>Acidovorax antarctica sp. nov., isolated from Corinth ice sheet soil, Antarctic Fields Peninsula.</title>
        <authorList>
            <person name="Xu Q."/>
            <person name="Peng F."/>
        </authorList>
    </citation>
    <scope>NUCLEOTIDE SEQUENCE [LARGE SCALE GENOMIC DNA]</scope>
    <source>
        <strain evidence="2 3">16-35-5</strain>
    </source>
</reference>
<dbReference type="KEGG" id="aant:HUK68_05400"/>
<sequence>MSTPDPILVLSELQRLVHNLIRVGSIHSVDHGGPGKPARVRVQIGELVTDWRPYHECRAGGTKTWNPPTAGEQATVLSPSGDLGAAVVLVGLNSTGNPAPSNDPNKTITEYPDGTVVEYDHAAHALLVTLAAGGTATLIAPGSVTVDSPEVTMTGNCTVDGSLTYKGGMRGSGKASGAGSSADIEGTLSTTQDVVANGISLAGHVHGEVLRGGDNTSSPRGAA</sequence>